<comment type="caution">
    <text evidence="6">The sequence shown here is derived from an EMBL/GenBank/DDBJ whole genome shotgun (WGS) entry which is preliminary data.</text>
</comment>
<feature type="compositionally biased region" description="Basic residues" evidence="5">
    <location>
        <begin position="205"/>
        <end position="215"/>
    </location>
</feature>
<protein>
    <submittedName>
        <fullName evidence="6">DoxX family membrane protein</fullName>
    </submittedName>
</protein>
<sequence>MRPITTLARPFVAAPYIMSGLDSLRNPRERAERVGPTVKPIADRVDWLPKDPETLVRIQGAVSLGTGTLLLTGRFRRLTTLLLAAQLVPALATEHRYWTEDDPERRASERSHLLKNAGLFGALLMAASEPRRQPRLAELRRQVHDAQVKGGAEAKILRREAAATLKEARREAARQVAEARAQGGRKAAKQAAKAAAVTKAVKLGRNAKKSRRKGPSSKAAQAAQAVRSVPVGRAAQAVKSVPVGRAVKAGKAAGAGAASKASTAGKAVKGKAVAAAKR</sequence>
<keyword evidence="7" id="KW-1185">Reference proteome</keyword>
<evidence type="ECO:0000256" key="5">
    <source>
        <dbReference type="SAM" id="MobiDB-lite"/>
    </source>
</evidence>
<keyword evidence="2" id="KW-0812">Transmembrane</keyword>
<accession>A0ABW2XAR0</accession>
<feature type="region of interest" description="Disordered" evidence="5">
    <location>
        <begin position="249"/>
        <end position="278"/>
    </location>
</feature>
<evidence type="ECO:0000256" key="2">
    <source>
        <dbReference type="ARBA" id="ARBA00022692"/>
    </source>
</evidence>
<keyword evidence="3" id="KW-1133">Transmembrane helix</keyword>
<dbReference type="InterPro" id="IPR032808">
    <property type="entry name" value="DoxX"/>
</dbReference>
<dbReference type="EMBL" id="JBHTGP010000001">
    <property type="protein sequence ID" value="MFD0683037.1"/>
    <property type="molecule type" value="Genomic_DNA"/>
</dbReference>
<dbReference type="Pfam" id="PF07681">
    <property type="entry name" value="DoxX"/>
    <property type="match status" value="1"/>
</dbReference>
<evidence type="ECO:0000313" key="6">
    <source>
        <dbReference type="EMBL" id="MFD0683037.1"/>
    </source>
</evidence>
<gene>
    <name evidence="6" type="ORF">ACFQZM_00885</name>
</gene>
<comment type="subcellular location">
    <subcellularLocation>
        <location evidence="1">Membrane</location>
        <topology evidence="1">Multi-pass membrane protein</topology>
    </subcellularLocation>
</comment>
<evidence type="ECO:0000256" key="4">
    <source>
        <dbReference type="ARBA" id="ARBA00023136"/>
    </source>
</evidence>
<proteinExistence type="predicted"/>
<feature type="region of interest" description="Disordered" evidence="5">
    <location>
        <begin position="199"/>
        <end position="233"/>
    </location>
</feature>
<evidence type="ECO:0000313" key="7">
    <source>
        <dbReference type="Proteomes" id="UP001597063"/>
    </source>
</evidence>
<dbReference type="RefSeq" id="WP_131757734.1">
    <property type="nucleotide sequence ID" value="NZ_CAACUY010000037.1"/>
</dbReference>
<keyword evidence="4" id="KW-0472">Membrane</keyword>
<dbReference type="Proteomes" id="UP001597063">
    <property type="component" value="Unassembled WGS sequence"/>
</dbReference>
<evidence type="ECO:0000256" key="1">
    <source>
        <dbReference type="ARBA" id="ARBA00004141"/>
    </source>
</evidence>
<organism evidence="6 7">
    <name type="scientific">Actinomadura fibrosa</name>
    <dbReference type="NCBI Taxonomy" id="111802"/>
    <lineage>
        <taxon>Bacteria</taxon>
        <taxon>Bacillati</taxon>
        <taxon>Actinomycetota</taxon>
        <taxon>Actinomycetes</taxon>
        <taxon>Streptosporangiales</taxon>
        <taxon>Thermomonosporaceae</taxon>
        <taxon>Actinomadura</taxon>
    </lineage>
</organism>
<name>A0ABW2XAR0_9ACTN</name>
<reference evidence="7" key="1">
    <citation type="journal article" date="2019" name="Int. J. Syst. Evol. Microbiol.">
        <title>The Global Catalogue of Microorganisms (GCM) 10K type strain sequencing project: providing services to taxonomists for standard genome sequencing and annotation.</title>
        <authorList>
            <consortium name="The Broad Institute Genomics Platform"/>
            <consortium name="The Broad Institute Genome Sequencing Center for Infectious Disease"/>
            <person name="Wu L."/>
            <person name="Ma J."/>
        </authorList>
    </citation>
    <scope>NUCLEOTIDE SEQUENCE [LARGE SCALE GENOMIC DNA]</scope>
    <source>
        <strain evidence="7">JCM 9371</strain>
    </source>
</reference>
<evidence type="ECO:0000256" key="3">
    <source>
        <dbReference type="ARBA" id="ARBA00022989"/>
    </source>
</evidence>